<feature type="compositionally biased region" description="Gly residues" evidence="1">
    <location>
        <begin position="76"/>
        <end position="108"/>
    </location>
</feature>
<proteinExistence type="predicted"/>
<accession>A0A7J6NHU7</accession>
<organism evidence="2 3">
    <name type="scientific">Perkinsus olseni</name>
    <name type="common">Perkinsus atlanticus</name>
    <dbReference type="NCBI Taxonomy" id="32597"/>
    <lineage>
        <taxon>Eukaryota</taxon>
        <taxon>Sar</taxon>
        <taxon>Alveolata</taxon>
        <taxon>Perkinsozoa</taxon>
        <taxon>Perkinsea</taxon>
        <taxon>Perkinsida</taxon>
        <taxon>Perkinsidae</taxon>
        <taxon>Perkinsus</taxon>
    </lineage>
</organism>
<sequence>TKVPKATDVKKFNPRIAQDHGADARMLSNDAPRDSFRRGRFLQGRGGDGQAGSDGRTGRGGRGGRGGCAGASGESGAAGGNGGGRGGSGGSGYPGGGGGGDGGGGGGGVVEMEALAYGGGGSTAIADQINDPAIRTMRARVGVSQ</sequence>
<dbReference type="EMBL" id="JABANP010000365">
    <property type="protein sequence ID" value="KAF4683473.1"/>
    <property type="molecule type" value="Genomic_DNA"/>
</dbReference>
<feature type="non-terminal residue" evidence="2">
    <location>
        <position position="145"/>
    </location>
</feature>
<name>A0A7J6NHU7_PEROL</name>
<dbReference type="Proteomes" id="UP000541610">
    <property type="component" value="Unassembled WGS sequence"/>
</dbReference>
<dbReference type="AlphaFoldDB" id="A0A7J6NHU7"/>
<feature type="compositionally biased region" description="Gly residues" evidence="1">
    <location>
        <begin position="58"/>
        <end position="70"/>
    </location>
</feature>
<evidence type="ECO:0000256" key="1">
    <source>
        <dbReference type="SAM" id="MobiDB-lite"/>
    </source>
</evidence>
<gene>
    <name evidence="2" type="ORF">FOZ60_009095</name>
</gene>
<evidence type="ECO:0000313" key="2">
    <source>
        <dbReference type="EMBL" id="KAF4683473.1"/>
    </source>
</evidence>
<comment type="caution">
    <text evidence="2">The sequence shown here is derived from an EMBL/GenBank/DDBJ whole genome shotgun (WGS) entry which is preliminary data.</text>
</comment>
<protein>
    <submittedName>
        <fullName evidence="2">Uncharacterized protein</fullName>
    </submittedName>
</protein>
<feature type="compositionally biased region" description="Basic and acidic residues" evidence="1">
    <location>
        <begin position="1"/>
        <end position="23"/>
    </location>
</feature>
<feature type="region of interest" description="Disordered" evidence="1">
    <location>
        <begin position="1"/>
        <end position="108"/>
    </location>
</feature>
<reference evidence="2 3" key="1">
    <citation type="submission" date="2020-04" db="EMBL/GenBank/DDBJ databases">
        <title>Perkinsus olseni comparative genomics.</title>
        <authorList>
            <person name="Bogema D.R."/>
        </authorList>
    </citation>
    <scope>NUCLEOTIDE SEQUENCE [LARGE SCALE GENOMIC DNA]</scope>
    <source>
        <strain evidence="2">00978-12</strain>
    </source>
</reference>
<evidence type="ECO:0000313" key="3">
    <source>
        <dbReference type="Proteomes" id="UP000541610"/>
    </source>
</evidence>